<dbReference type="InterPro" id="IPR021255">
    <property type="entry name" value="DUF2807"/>
</dbReference>
<evidence type="ECO:0000256" key="1">
    <source>
        <dbReference type="SAM" id="SignalP"/>
    </source>
</evidence>
<feature type="signal peptide" evidence="1">
    <location>
        <begin position="1"/>
        <end position="22"/>
    </location>
</feature>
<dbReference type="Gene3D" id="2.160.20.120">
    <property type="match status" value="1"/>
</dbReference>
<feature type="domain" description="Putative auto-transporter adhesin head GIN" evidence="2">
    <location>
        <begin position="40"/>
        <end position="220"/>
    </location>
</feature>
<evidence type="ECO:0000259" key="2">
    <source>
        <dbReference type="Pfam" id="PF10988"/>
    </source>
</evidence>
<keyword evidence="4" id="KW-1185">Reference proteome</keyword>
<dbReference type="RefSeq" id="WP_008480785.1">
    <property type="nucleotide sequence ID" value="NZ_CAGS01000492.1"/>
</dbReference>
<dbReference type="AlphaFoldDB" id="I4ELX7"/>
<comment type="caution">
    <text evidence="3">The sequence shown here is derived from an EMBL/GenBank/DDBJ whole genome shotgun (WGS) entry which is preliminary data.</text>
</comment>
<keyword evidence="1" id="KW-0732">Signal</keyword>
<dbReference type="Proteomes" id="UP000004221">
    <property type="component" value="Unassembled WGS sequence"/>
</dbReference>
<dbReference type="PANTHER" id="PTHR39200:SF1">
    <property type="entry name" value="AUTO-TRANSPORTER ADHESIN HEAD GIN DOMAIN-CONTAINING PROTEIN-RELATED"/>
    <property type="match status" value="1"/>
</dbReference>
<dbReference type="EMBL" id="CAGS01000492">
    <property type="protein sequence ID" value="CCF85690.1"/>
    <property type="molecule type" value="Genomic_DNA"/>
</dbReference>
<name>I4ELX7_9BACT</name>
<evidence type="ECO:0000313" key="4">
    <source>
        <dbReference type="Proteomes" id="UP000004221"/>
    </source>
</evidence>
<protein>
    <recommendedName>
        <fullName evidence="2">Putative auto-transporter adhesin head GIN domain-containing protein</fullName>
    </recommendedName>
</protein>
<feature type="chain" id="PRO_5003688881" description="Putative auto-transporter adhesin head GIN domain-containing protein" evidence="1">
    <location>
        <begin position="23"/>
        <end position="238"/>
    </location>
</feature>
<gene>
    <name evidence="3" type="ORF">NITHO_5410003</name>
</gene>
<dbReference type="OrthoDB" id="155010at2"/>
<organism evidence="3 4">
    <name type="scientific">Nitrolancea hollandica Lb</name>
    <dbReference type="NCBI Taxonomy" id="1129897"/>
    <lineage>
        <taxon>Bacteria</taxon>
        <taxon>Pseudomonadati</taxon>
        <taxon>Thermomicrobiota</taxon>
        <taxon>Thermomicrobia</taxon>
        <taxon>Sphaerobacterales</taxon>
        <taxon>Sphaerobacterineae</taxon>
        <taxon>Sphaerobacteraceae</taxon>
        <taxon>Nitrolancea</taxon>
    </lineage>
</organism>
<reference evidence="3 4" key="1">
    <citation type="journal article" date="2012" name="ISME J.">
        <title>Nitrification expanded: discovery, physiology and genomics of a nitrite-oxidizing bacterium from the phylum Chloroflexi.</title>
        <authorList>
            <person name="Sorokin D.Y."/>
            <person name="Lucker S."/>
            <person name="Vejmelkova D."/>
            <person name="Kostrikina N.A."/>
            <person name="Kleerebezem R."/>
            <person name="Rijpstra W.I."/>
            <person name="Damste J.S."/>
            <person name="Le Paslier D."/>
            <person name="Muyzer G."/>
            <person name="Wagner M."/>
            <person name="van Loosdrecht M.C."/>
            <person name="Daims H."/>
        </authorList>
    </citation>
    <scope>NUCLEOTIDE SEQUENCE [LARGE SCALE GENOMIC DNA]</scope>
    <source>
        <strain evidence="4">none</strain>
    </source>
</reference>
<evidence type="ECO:0000313" key="3">
    <source>
        <dbReference type="EMBL" id="CCF85690.1"/>
    </source>
</evidence>
<dbReference type="Pfam" id="PF10988">
    <property type="entry name" value="DUF2807"/>
    <property type="match status" value="1"/>
</dbReference>
<accession>I4ELX7</accession>
<sequence>MRALIVIGIIVPALLLAGVACTTQQGSGTTTTESRDVRGFNQVHFEGFGTVIINQGDRESLEIEAEDNIVPQIRTKVENQTLKIDFRTNTMHPTKPIIFRLTVKDLKALDFSGAANVQASNLNAKNLELTFSGAGSGKLDGLRVDDLKTTITGAGKVTASGTTTTQEAHINGAGEYLAGDLQSKNATVDVNGAGKAAVRVSDDLNVQISGAGSVDYYGNPRVTQNVSGAGSVNKLGGS</sequence>
<dbReference type="PANTHER" id="PTHR39200">
    <property type="entry name" value="HYPOTHETICAL EXPORTED PROTEIN"/>
    <property type="match status" value="1"/>
</dbReference>
<proteinExistence type="predicted"/>
<dbReference type="PROSITE" id="PS51257">
    <property type="entry name" value="PROKAR_LIPOPROTEIN"/>
    <property type="match status" value="1"/>
</dbReference>